<evidence type="ECO:0000313" key="5">
    <source>
        <dbReference type="Proteomes" id="UP001180650"/>
    </source>
</evidence>
<keyword evidence="5" id="KW-1185">Reference proteome</keyword>
<keyword evidence="3" id="KW-0325">Glycoprotein</keyword>
<name>A0ABU3HN48_9CHRO</name>
<dbReference type="InterPro" id="IPR028994">
    <property type="entry name" value="Integrin_alpha_N"/>
</dbReference>
<dbReference type="RefSeq" id="WP_238567754.1">
    <property type="nucleotide sequence ID" value="NZ_JAVSJA010000001.1"/>
</dbReference>
<comment type="caution">
    <text evidence="4">The sequence shown here is derived from an EMBL/GenBank/DDBJ whole genome shotgun (WGS) entry which is preliminary data.</text>
</comment>
<keyword evidence="1" id="KW-0732">Signal</keyword>
<dbReference type="InterPro" id="IPR011043">
    <property type="entry name" value="Gal_Oxase/kelch_b-propeller"/>
</dbReference>
<evidence type="ECO:0000313" key="4">
    <source>
        <dbReference type="EMBL" id="MDT3675957.1"/>
    </source>
</evidence>
<sequence>MSSSPSAVKITASDGQAYDCFGQNVSLDGNTLLVGAAQDDDNGLDSGSAYIFNNTNGVWTEKAKLKPKDGRAGDLFGDTIRLNSNTAFVGSWNRGPGSVYIFNQGRSGWMQTAKLRSSDGKQGDRFGTSFDSTDSGTLLIGGPGTDHKGLDSGCVYIYGQVNGGWTETGKIYASDP</sequence>
<dbReference type="Pfam" id="PF14312">
    <property type="entry name" value="FG-GAP_2"/>
    <property type="match status" value="3"/>
</dbReference>
<dbReference type="InterPro" id="IPR013517">
    <property type="entry name" value="FG-GAP"/>
</dbReference>
<evidence type="ECO:0000256" key="2">
    <source>
        <dbReference type="ARBA" id="ARBA00022737"/>
    </source>
</evidence>
<dbReference type="PROSITE" id="PS51470">
    <property type="entry name" value="FG_GAP"/>
    <property type="match status" value="1"/>
</dbReference>
<reference evidence="4" key="1">
    <citation type="submission" date="2023-08" db="EMBL/GenBank/DDBJ databases">
        <authorList>
            <person name="Park H.-K."/>
            <person name="Kim I.-S."/>
        </authorList>
    </citation>
    <scope>NUCLEOTIDE SEQUENCE</scope>
    <source>
        <strain evidence="4">NRERC-220</strain>
    </source>
</reference>
<dbReference type="EMBL" id="JAVSJA010000001">
    <property type="protein sequence ID" value="MDT3675957.1"/>
    <property type="molecule type" value="Genomic_DNA"/>
</dbReference>
<dbReference type="PANTHER" id="PTHR36220">
    <property type="entry name" value="UNNAMED PRODUCT"/>
    <property type="match status" value="1"/>
</dbReference>
<evidence type="ECO:0000256" key="1">
    <source>
        <dbReference type="ARBA" id="ARBA00022729"/>
    </source>
</evidence>
<protein>
    <submittedName>
        <fullName evidence="4">FG-GAP repeat protein</fullName>
    </submittedName>
</protein>
<gene>
    <name evidence="4" type="ORF">RAM70_16100</name>
</gene>
<organism evidence="4 5">
    <name type="scientific">Microcystis wesenbergii NRERC-220</name>
    <dbReference type="NCBI Taxonomy" id="3068991"/>
    <lineage>
        <taxon>Bacteria</taxon>
        <taxon>Bacillati</taxon>
        <taxon>Cyanobacteriota</taxon>
        <taxon>Cyanophyceae</taxon>
        <taxon>Oscillatoriophycideae</taxon>
        <taxon>Chroococcales</taxon>
        <taxon>Microcystaceae</taxon>
        <taxon>Microcystis</taxon>
    </lineage>
</organism>
<dbReference type="InterPro" id="IPR013519">
    <property type="entry name" value="Int_alpha_beta-p"/>
</dbReference>
<dbReference type="Proteomes" id="UP001180650">
    <property type="component" value="Unassembled WGS sequence"/>
</dbReference>
<accession>A0ABU3HN48</accession>
<keyword evidence="2" id="KW-0677">Repeat</keyword>
<dbReference type="PANTHER" id="PTHR36220:SF1">
    <property type="entry name" value="GAMMA TUBULIN COMPLEX COMPONENT C-TERMINAL DOMAIN-CONTAINING PROTEIN"/>
    <property type="match status" value="1"/>
</dbReference>
<dbReference type="Gene3D" id="2.130.10.130">
    <property type="entry name" value="Integrin alpha, N-terminal"/>
    <property type="match status" value="2"/>
</dbReference>
<dbReference type="SUPFAM" id="SSF50965">
    <property type="entry name" value="Galactose oxidase, central domain"/>
    <property type="match status" value="1"/>
</dbReference>
<evidence type="ECO:0000256" key="3">
    <source>
        <dbReference type="ARBA" id="ARBA00023180"/>
    </source>
</evidence>
<proteinExistence type="predicted"/>